<evidence type="ECO:0000259" key="1">
    <source>
        <dbReference type="Pfam" id="PF01683"/>
    </source>
</evidence>
<organism evidence="2 3">
    <name type="scientific">Manduca sexta</name>
    <name type="common">Tobacco hawkmoth</name>
    <name type="synonym">Tobacco hornworm</name>
    <dbReference type="NCBI Taxonomy" id="7130"/>
    <lineage>
        <taxon>Eukaryota</taxon>
        <taxon>Metazoa</taxon>
        <taxon>Ecdysozoa</taxon>
        <taxon>Arthropoda</taxon>
        <taxon>Hexapoda</taxon>
        <taxon>Insecta</taxon>
        <taxon>Pterygota</taxon>
        <taxon>Neoptera</taxon>
        <taxon>Endopterygota</taxon>
        <taxon>Lepidoptera</taxon>
        <taxon>Glossata</taxon>
        <taxon>Ditrysia</taxon>
        <taxon>Bombycoidea</taxon>
        <taxon>Sphingidae</taxon>
        <taxon>Sphinginae</taxon>
        <taxon>Sphingini</taxon>
        <taxon>Manduca</taxon>
    </lineage>
</organism>
<sequence length="132" mass="15056">MKSSPLFVMSASKMFQKYIFHYKSPRKYLFIPVFKWRRTGNVCNVDMDCPDNAFCKLNSYCVCKDGFVYAAVNSTHKGCLKEARIGEECVQHIQCHSTMGVHSECANNVCACTPTAHLEDDRCYETAGEYRV</sequence>
<dbReference type="AlphaFoldDB" id="A0A922CZP7"/>
<proteinExistence type="predicted"/>
<accession>A0A922CZP7</accession>
<dbReference type="PANTHER" id="PTHR39069">
    <property type="entry name" value="ECDYSONE-INDUCIBLE GENE E1, ISOFORM A"/>
    <property type="match status" value="1"/>
</dbReference>
<dbReference type="EMBL" id="JH669647">
    <property type="protein sequence ID" value="KAG6465680.1"/>
    <property type="molecule type" value="Genomic_DNA"/>
</dbReference>
<keyword evidence="3" id="KW-1185">Reference proteome</keyword>
<reference evidence="2" key="1">
    <citation type="journal article" date="2016" name="Insect Biochem. Mol. Biol.">
        <title>Multifaceted biological insights from a draft genome sequence of the tobacco hornworm moth, Manduca sexta.</title>
        <authorList>
            <person name="Kanost M.R."/>
            <person name="Arrese E.L."/>
            <person name="Cao X."/>
            <person name="Chen Y.R."/>
            <person name="Chellapilla S."/>
            <person name="Goldsmith M.R."/>
            <person name="Grosse-Wilde E."/>
            <person name="Heckel D.G."/>
            <person name="Herndon N."/>
            <person name="Jiang H."/>
            <person name="Papanicolaou A."/>
            <person name="Qu J."/>
            <person name="Soulages J.L."/>
            <person name="Vogel H."/>
            <person name="Walters J."/>
            <person name="Waterhouse R.M."/>
            <person name="Ahn S.J."/>
            <person name="Almeida F.C."/>
            <person name="An C."/>
            <person name="Aqrawi P."/>
            <person name="Bretschneider A."/>
            <person name="Bryant W.B."/>
            <person name="Bucks S."/>
            <person name="Chao H."/>
            <person name="Chevignon G."/>
            <person name="Christen J.M."/>
            <person name="Clarke D.F."/>
            <person name="Dittmer N.T."/>
            <person name="Ferguson L.C.F."/>
            <person name="Garavelou S."/>
            <person name="Gordon K.H.J."/>
            <person name="Gunaratna R.T."/>
            <person name="Han Y."/>
            <person name="Hauser F."/>
            <person name="He Y."/>
            <person name="Heidel-Fischer H."/>
            <person name="Hirsh A."/>
            <person name="Hu Y."/>
            <person name="Jiang H."/>
            <person name="Kalra D."/>
            <person name="Klinner C."/>
            <person name="Konig C."/>
            <person name="Kovar C."/>
            <person name="Kroll A.R."/>
            <person name="Kuwar S.S."/>
            <person name="Lee S.L."/>
            <person name="Lehman R."/>
            <person name="Li K."/>
            <person name="Li Z."/>
            <person name="Liang H."/>
            <person name="Lovelace S."/>
            <person name="Lu Z."/>
            <person name="Mansfield J.H."/>
            <person name="McCulloch K.J."/>
            <person name="Mathew T."/>
            <person name="Morton B."/>
            <person name="Muzny D.M."/>
            <person name="Neunemann D."/>
            <person name="Ongeri F."/>
            <person name="Pauchet Y."/>
            <person name="Pu L.L."/>
            <person name="Pyrousis I."/>
            <person name="Rao X.J."/>
            <person name="Redding A."/>
            <person name="Roesel C."/>
            <person name="Sanchez-Gracia A."/>
            <person name="Schaack S."/>
            <person name="Shukla A."/>
            <person name="Tetreau G."/>
            <person name="Wang Y."/>
            <person name="Xiong G.H."/>
            <person name="Traut W."/>
            <person name="Walsh T.K."/>
            <person name="Worley K.C."/>
            <person name="Wu D."/>
            <person name="Wu W."/>
            <person name="Wu Y.Q."/>
            <person name="Zhang X."/>
            <person name="Zou Z."/>
            <person name="Zucker H."/>
            <person name="Briscoe A.D."/>
            <person name="Burmester T."/>
            <person name="Clem R.J."/>
            <person name="Feyereisen R."/>
            <person name="Grimmelikhuijzen C.J.P."/>
            <person name="Hamodrakas S.J."/>
            <person name="Hansson B.S."/>
            <person name="Huguet E."/>
            <person name="Jermiin L.S."/>
            <person name="Lan Q."/>
            <person name="Lehman H.K."/>
            <person name="Lorenzen M."/>
            <person name="Merzendorfer H."/>
            <person name="Michalopoulos I."/>
            <person name="Morton D.B."/>
            <person name="Muthukrishnan S."/>
            <person name="Oakeshott J.G."/>
            <person name="Palmer W."/>
            <person name="Park Y."/>
            <person name="Passarelli A.L."/>
            <person name="Rozas J."/>
            <person name="Schwartz L.M."/>
            <person name="Smith W."/>
            <person name="Southgate A."/>
            <person name="Vilcinskas A."/>
            <person name="Vogt R."/>
            <person name="Wang P."/>
            <person name="Werren J."/>
            <person name="Yu X.Q."/>
            <person name="Zhou J.J."/>
            <person name="Brown S.J."/>
            <person name="Scherer S.E."/>
            <person name="Richards S."/>
            <person name="Blissard G.W."/>
        </authorList>
    </citation>
    <scope>NUCLEOTIDE SEQUENCE</scope>
</reference>
<feature type="domain" description="EB" evidence="1">
    <location>
        <begin position="76"/>
        <end position="123"/>
    </location>
</feature>
<evidence type="ECO:0000313" key="2">
    <source>
        <dbReference type="EMBL" id="KAG6465680.1"/>
    </source>
</evidence>
<comment type="caution">
    <text evidence="2">The sequence shown here is derived from an EMBL/GenBank/DDBJ whole genome shotgun (WGS) entry which is preliminary data.</text>
</comment>
<name>A0A922CZP7_MANSE</name>
<reference evidence="2" key="2">
    <citation type="submission" date="2020-12" db="EMBL/GenBank/DDBJ databases">
        <authorList>
            <person name="Kanost M."/>
        </authorList>
    </citation>
    <scope>NUCLEOTIDE SEQUENCE</scope>
</reference>
<evidence type="ECO:0000313" key="3">
    <source>
        <dbReference type="Proteomes" id="UP000791440"/>
    </source>
</evidence>
<dbReference type="InterPro" id="IPR006149">
    <property type="entry name" value="EB_dom"/>
</dbReference>
<gene>
    <name evidence="2" type="ORF">O3G_MSEX015312</name>
</gene>
<dbReference type="Proteomes" id="UP000791440">
    <property type="component" value="Unassembled WGS sequence"/>
</dbReference>
<dbReference type="Pfam" id="PF01683">
    <property type="entry name" value="EB"/>
    <property type="match status" value="1"/>
</dbReference>
<protein>
    <recommendedName>
        <fullName evidence="1">EB domain-containing protein</fullName>
    </recommendedName>
</protein>
<dbReference type="PANTHER" id="PTHR39069:SF8">
    <property type="entry name" value="FI17111P1"/>
    <property type="match status" value="1"/>
</dbReference>